<dbReference type="OrthoDB" id="303556at2759"/>
<dbReference type="OMA" id="MTRKTSM"/>
<dbReference type="RefSeq" id="XP_001437296.1">
    <property type="nucleotide sequence ID" value="XM_001437259.1"/>
</dbReference>
<evidence type="ECO:0000313" key="2">
    <source>
        <dbReference type="EMBL" id="CAK69899.1"/>
    </source>
</evidence>
<gene>
    <name evidence="2" type="ORF">GSPATT00007339001</name>
</gene>
<organism evidence="2 3">
    <name type="scientific">Paramecium tetraurelia</name>
    <dbReference type="NCBI Taxonomy" id="5888"/>
    <lineage>
        <taxon>Eukaryota</taxon>
        <taxon>Sar</taxon>
        <taxon>Alveolata</taxon>
        <taxon>Ciliophora</taxon>
        <taxon>Intramacronucleata</taxon>
        <taxon>Oligohymenophorea</taxon>
        <taxon>Peniculida</taxon>
        <taxon>Parameciidae</taxon>
        <taxon>Paramecium</taxon>
    </lineage>
</organism>
<dbReference type="InParanoid" id="A0CGI2"/>
<reference evidence="2 3" key="1">
    <citation type="journal article" date="2006" name="Nature">
        <title>Global trends of whole-genome duplications revealed by the ciliate Paramecium tetraurelia.</title>
        <authorList>
            <consortium name="Genoscope"/>
            <person name="Aury J.-M."/>
            <person name="Jaillon O."/>
            <person name="Duret L."/>
            <person name="Noel B."/>
            <person name="Jubin C."/>
            <person name="Porcel B.M."/>
            <person name="Segurens B."/>
            <person name="Daubin V."/>
            <person name="Anthouard V."/>
            <person name="Aiach N."/>
            <person name="Arnaiz O."/>
            <person name="Billaut A."/>
            <person name="Beisson J."/>
            <person name="Blanc I."/>
            <person name="Bouhouche K."/>
            <person name="Camara F."/>
            <person name="Duharcourt S."/>
            <person name="Guigo R."/>
            <person name="Gogendeau D."/>
            <person name="Katinka M."/>
            <person name="Keller A.-M."/>
            <person name="Kissmehl R."/>
            <person name="Klotz C."/>
            <person name="Koll F."/>
            <person name="Le Moue A."/>
            <person name="Lepere C."/>
            <person name="Malinsky S."/>
            <person name="Nowacki M."/>
            <person name="Nowak J.K."/>
            <person name="Plattner H."/>
            <person name="Poulain J."/>
            <person name="Ruiz F."/>
            <person name="Serrano V."/>
            <person name="Zagulski M."/>
            <person name="Dessen P."/>
            <person name="Betermier M."/>
            <person name="Weissenbach J."/>
            <person name="Scarpelli C."/>
            <person name="Schachter V."/>
            <person name="Sperling L."/>
            <person name="Meyer E."/>
            <person name="Cohen J."/>
            <person name="Wincker P."/>
        </authorList>
    </citation>
    <scope>NUCLEOTIDE SEQUENCE [LARGE SCALE GENOMIC DNA]</scope>
    <source>
        <strain evidence="2 3">Stock d4-2</strain>
    </source>
</reference>
<keyword evidence="3" id="KW-1185">Reference proteome</keyword>
<name>A0CGI2_PARTE</name>
<proteinExistence type="predicted"/>
<dbReference type="AlphaFoldDB" id="A0CGI2"/>
<dbReference type="KEGG" id="ptm:GSPATT00007339001"/>
<evidence type="ECO:0000256" key="1">
    <source>
        <dbReference type="SAM" id="MobiDB-lite"/>
    </source>
</evidence>
<dbReference type="GeneID" id="5023081"/>
<dbReference type="Proteomes" id="UP000000600">
    <property type="component" value="Unassembled WGS sequence"/>
</dbReference>
<evidence type="ECO:0000313" key="3">
    <source>
        <dbReference type="Proteomes" id="UP000000600"/>
    </source>
</evidence>
<dbReference type="EMBL" id="CT868074">
    <property type="protein sequence ID" value="CAK69899.1"/>
    <property type="molecule type" value="Genomic_DNA"/>
</dbReference>
<protein>
    <submittedName>
        <fullName evidence="2">Uncharacterized protein</fullName>
    </submittedName>
</protein>
<feature type="region of interest" description="Disordered" evidence="1">
    <location>
        <begin position="118"/>
        <end position="139"/>
    </location>
</feature>
<dbReference type="HOGENOM" id="CLU_113104_0_0_1"/>
<sequence length="170" mass="20065">MFCLMKFLPRSWIFSELMILQYRSKAENEKNILSLIIQQMRKSQKMPSQQQIKNIITPTGSSQITYSPELSPINKPQKQMTRKTSMIELHRVESEAIRVRPQRVLQIIKDAKQQLFSQQNPRNEKKLKPRVETSEGQNRGLDFTFAQNFSNKQIIMKEFSSNGLRKKFFI</sequence>
<accession>A0CGI2</accession>
<feature type="compositionally biased region" description="Basic and acidic residues" evidence="1">
    <location>
        <begin position="122"/>
        <end position="133"/>
    </location>
</feature>